<dbReference type="Proteomes" id="UP001500058">
    <property type="component" value="Unassembled WGS sequence"/>
</dbReference>
<keyword evidence="3" id="KW-1185">Reference proteome</keyword>
<gene>
    <name evidence="2" type="ORF">GCM10010420_55680</name>
</gene>
<evidence type="ECO:0000313" key="2">
    <source>
        <dbReference type="EMBL" id="GAA2418102.1"/>
    </source>
</evidence>
<dbReference type="EMBL" id="BAAATJ010000042">
    <property type="protein sequence ID" value="GAA2418102.1"/>
    <property type="molecule type" value="Genomic_DNA"/>
</dbReference>
<protein>
    <submittedName>
        <fullName evidence="2">Uncharacterized protein</fullName>
    </submittedName>
</protein>
<feature type="compositionally biased region" description="Acidic residues" evidence="1">
    <location>
        <begin position="1"/>
        <end position="12"/>
    </location>
</feature>
<organism evidence="2 3">
    <name type="scientific">Streptomyces glaucosporus</name>
    <dbReference type="NCBI Taxonomy" id="284044"/>
    <lineage>
        <taxon>Bacteria</taxon>
        <taxon>Bacillati</taxon>
        <taxon>Actinomycetota</taxon>
        <taxon>Actinomycetes</taxon>
        <taxon>Kitasatosporales</taxon>
        <taxon>Streptomycetaceae</taxon>
        <taxon>Streptomyces</taxon>
    </lineage>
</organism>
<evidence type="ECO:0000256" key="1">
    <source>
        <dbReference type="SAM" id="MobiDB-lite"/>
    </source>
</evidence>
<comment type="caution">
    <text evidence="2">The sequence shown here is derived from an EMBL/GenBank/DDBJ whole genome shotgun (WGS) entry which is preliminary data.</text>
</comment>
<reference evidence="3" key="1">
    <citation type="journal article" date="2019" name="Int. J. Syst. Evol. Microbiol.">
        <title>The Global Catalogue of Microorganisms (GCM) 10K type strain sequencing project: providing services to taxonomists for standard genome sequencing and annotation.</title>
        <authorList>
            <consortium name="The Broad Institute Genomics Platform"/>
            <consortium name="The Broad Institute Genome Sequencing Center for Infectious Disease"/>
            <person name="Wu L."/>
            <person name="Ma J."/>
        </authorList>
    </citation>
    <scope>NUCLEOTIDE SEQUENCE [LARGE SCALE GENOMIC DNA]</scope>
    <source>
        <strain evidence="3">JCM 6921</strain>
    </source>
</reference>
<name>A0ABP5W5X8_9ACTN</name>
<proteinExistence type="predicted"/>
<accession>A0ABP5W5X8</accession>
<feature type="compositionally biased region" description="Low complexity" evidence="1">
    <location>
        <begin position="86"/>
        <end position="95"/>
    </location>
</feature>
<feature type="region of interest" description="Disordered" evidence="1">
    <location>
        <begin position="75"/>
        <end position="142"/>
    </location>
</feature>
<feature type="region of interest" description="Disordered" evidence="1">
    <location>
        <begin position="1"/>
        <end position="47"/>
    </location>
</feature>
<evidence type="ECO:0000313" key="3">
    <source>
        <dbReference type="Proteomes" id="UP001500058"/>
    </source>
</evidence>
<sequence>MHGPGGEEDGARDEESGQRETPGSRRGRAPVGLGDVVFRDGDEKGGAGARKVVVSAAGTVTGPPKTVDAVASVRQAGHAVPPGRPPRYGRAGTGRCRSAGRCPAADPAGTPDRETHPGRPAFRRDVKRRHTSRSPARIRWSR</sequence>